<dbReference type="SUPFAM" id="SSF46906">
    <property type="entry name" value="Ribosomal protein L11, C-terminal domain"/>
    <property type="match status" value="1"/>
</dbReference>
<dbReference type="GO" id="GO:0006412">
    <property type="term" value="P:translation"/>
    <property type="evidence" value="ECO:0007669"/>
    <property type="project" value="InterPro"/>
</dbReference>
<evidence type="ECO:0000256" key="5">
    <source>
        <dbReference type="ARBA" id="ARBA00022692"/>
    </source>
</evidence>
<feature type="domain" description="Large ribosomal subunit protein uL11 N-terminal" evidence="18">
    <location>
        <begin position="26"/>
        <end position="83"/>
    </location>
</feature>
<evidence type="ECO:0000256" key="9">
    <source>
        <dbReference type="ARBA" id="ARBA00022989"/>
    </source>
</evidence>
<evidence type="ECO:0000256" key="10">
    <source>
        <dbReference type="ARBA" id="ARBA00023136"/>
    </source>
</evidence>
<evidence type="ECO:0000256" key="1">
    <source>
        <dbReference type="ARBA" id="ARBA00001936"/>
    </source>
</evidence>
<evidence type="ECO:0000256" key="8">
    <source>
        <dbReference type="ARBA" id="ARBA00022980"/>
    </source>
</evidence>
<dbReference type="SUPFAM" id="SSF54747">
    <property type="entry name" value="Ribosomal L11/L12e N-terminal domain"/>
    <property type="match status" value="1"/>
</dbReference>
<evidence type="ECO:0000259" key="16">
    <source>
        <dbReference type="Pfam" id="PF00149"/>
    </source>
</evidence>
<dbReference type="Pfam" id="PF00298">
    <property type="entry name" value="Ribosomal_L11"/>
    <property type="match status" value="1"/>
</dbReference>
<keyword evidence="7" id="KW-0378">Hydrolase</keyword>
<keyword evidence="9 15" id="KW-1133">Transmembrane helix</keyword>
<organism evidence="19">
    <name type="scientific">Notodromas monacha</name>
    <dbReference type="NCBI Taxonomy" id="399045"/>
    <lineage>
        <taxon>Eukaryota</taxon>
        <taxon>Metazoa</taxon>
        <taxon>Ecdysozoa</taxon>
        <taxon>Arthropoda</taxon>
        <taxon>Crustacea</taxon>
        <taxon>Oligostraca</taxon>
        <taxon>Ostracoda</taxon>
        <taxon>Podocopa</taxon>
        <taxon>Podocopida</taxon>
        <taxon>Cypridocopina</taxon>
        <taxon>Cypridoidea</taxon>
        <taxon>Cyprididae</taxon>
        <taxon>Notodromas</taxon>
    </lineage>
</organism>
<dbReference type="Gene3D" id="1.10.10.250">
    <property type="entry name" value="Ribosomal protein L11, C-terminal domain"/>
    <property type="match status" value="1"/>
</dbReference>
<keyword evidence="10 15" id="KW-0472">Membrane</keyword>
<keyword evidence="20" id="KW-1185">Reference proteome</keyword>
<evidence type="ECO:0000256" key="13">
    <source>
        <dbReference type="ARBA" id="ARBA00040104"/>
    </source>
</evidence>
<sequence>MMSKAFSKVKAAKAVVSKVRHGRWYKTEIPAGLAGAGPPLGPLLGSRGVNVQQFCKDFNERTKDMKEGLPLQVHIAFNPDKTYDMRLLMPCTSYFVKQAAGATRGSYTVGKDVAGKITLRHVYEIAQLKSQDITLQMMSMEEICKCVVKTAKSCGVEVVEGDIDPVEYEGFLKNRALEIEAKIAELKELRETKCSWPQEADQTGLKVLVFSDTHLLGSREGHWFDKLRREWQMRRAYHTALTLFKPELVLHIGDAFDEGLWCSDEEFKYHVDRFNSMFPPPAGPESRIVAVGNHDIGSGFGRTSRNKKRFEEAFGEGPVRSVIFGKTRFVIVDSMTLDETGAGAELLQRIASNSVVEPDVGRPVLVTHYPLFRKSDEACDEPDGATELAKRMQFVEGVQALKVATSNMLLNVLQPRLAFSGHSHSGCRTYHPRSETEEWTLSSFSWRNRNNPSFSLLWITADKHALEKCYLPEESSVIQLYMIGAVGILCALAYSVLFPVKAVKLN</sequence>
<evidence type="ECO:0000259" key="17">
    <source>
        <dbReference type="Pfam" id="PF00298"/>
    </source>
</evidence>
<dbReference type="EMBL" id="CAJPEX010001070">
    <property type="protein sequence ID" value="CAG0918104.1"/>
    <property type="molecule type" value="Genomic_DNA"/>
</dbReference>
<comment type="similarity">
    <text evidence="4 14">Belongs to the universal ribosomal protein uL11 family.</text>
</comment>
<dbReference type="PANTHER" id="PTHR13315">
    <property type="entry name" value="METALLO PHOSPHOESTERASE RELATED"/>
    <property type="match status" value="1"/>
</dbReference>
<dbReference type="PANTHER" id="PTHR13315:SF0">
    <property type="entry name" value="METALLOPHOSPHOESTERASE 1"/>
    <property type="match status" value="1"/>
</dbReference>
<dbReference type="SUPFAM" id="SSF56300">
    <property type="entry name" value="Metallo-dependent phosphatases"/>
    <property type="match status" value="1"/>
</dbReference>
<dbReference type="GO" id="GO:1990904">
    <property type="term" value="C:ribonucleoprotein complex"/>
    <property type="evidence" value="ECO:0007669"/>
    <property type="project" value="UniProtKB-KW"/>
</dbReference>
<dbReference type="Proteomes" id="UP000678499">
    <property type="component" value="Unassembled WGS sequence"/>
</dbReference>
<dbReference type="SMART" id="SM00649">
    <property type="entry name" value="RL11"/>
    <property type="match status" value="1"/>
</dbReference>
<evidence type="ECO:0000256" key="3">
    <source>
        <dbReference type="ARBA" id="ARBA00008895"/>
    </source>
</evidence>
<dbReference type="Gene3D" id="3.30.1550.10">
    <property type="entry name" value="Ribosomal protein L11/L12, N-terminal domain"/>
    <property type="match status" value="1"/>
</dbReference>
<keyword evidence="5 15" id="KW-0812">Transmembrane</keyword>
<evidence type="ECO:0000313" key="19">
    <source>
        <dbReference type="EMBL" id="CAD7277952.1"/>
    </source>
</evidence>
<evidence type="ECO:0000256" key="15">
    <source>
        <dbReference type="SAM" id="Phobius"/>
    </source>
</evidence>
<accession>A0A7R9BM85</accession>
<dbReference type="GO" id="GO:0005840">
    <property type="term" value="C:ribosome"/>
    <property type="evidence" value="ECO:0007669"/>
    <property type="project" value="UniProtKB-KW"/>
</dbReference>
<evidence type="ECO:0000256" key="14">
    <source>
        <dbReference type="RuleBase" id="RU003978"/>
    </source>
</evidence>
<evidence type="ECO:0000256" key="7">
    <source>
        <dbReference type="ARBA" id="ARBA00022801"/>
    </source>
</evidence>
<comment type="similarity">
    <text evidence="3">Belongs to the metallophosphoesterase superfamily. MPPE1 family.</text>
</comment>
<keyword evidence="8 14" id="KW-0689">Ribosomal protein</keyword>
<dbReference type="InterPro" id="IPR029052">
    <property type="entry name" value="Metallo-depent_PP-like"/>
</dbReference>
<name>A0A7R9BM85_9CRUS</name>
<dbReference type="GO" id="GO:0016020">
    <property type="term" value="C:membrane"/>
    <property type="evidence" value="ECO:0007669"/>
    <property type="project" value="UniProtKB-SubCell"/>
</dbReference>
<dbReference type="OrthoDB" id="9984693at2759"/>
<keyword evidence="6" id="KW-0479">Metal-binding</keyword>
<proteinExistence type="inferred from homology"/>
<dbReference type="InterPro" id="IPR033308">
    <property type="entry name" value="PGAP5/Cdc1/Ted1"/>
</dbReference>
<gene>
    <name evidence="19" type="ORF">NMOB1V02_LOCUS5669</name>
</gene>
<dbReference type="InterPro" id="IPR004843">
    <property type="entry name" value="Calcineurin-like_PHP"/>
</dbReference>
<dbReference type="FunFam" id="1.10.10.250:FF:000003">
    <property type="entry name" value="Mitochondrial ribosomal protein L11"/>
    <property type="match status" value="1"/>
</dbReference>
<dbReference type="GO" id="GO:0006506">
    <property type="term" value="P:GPI anchor biosynthetic process"/>
    <property type="evidence" value="ECO:0007669"/>
    <property type="project" value="InterPro"/>
</dbReference>
<comment type="cofactor">
    <cofactor evidence="1">
        <name>Mn(2+)</name>
        <dbReference type="ChEBI" id="CHEBI:29035"/>
    </cofactor>
</comment>
<evidence type="ECO:0000256" key="4">
    <source>
        <dbReference type="ARBA" id="ARBA00010537"/>
    </source>
</evidence>
<dbReference type="InterPro" id="IPR020784">
    <property type="entry name" value="Ribosomal_uL11_N"/>
</dbReference>
<feature type="transmembrane region" description="Helical" evidence="15">
    <location>
        <begin position="478"/>
        <end position="500"/>
    </location>
</feature>
<dbReference type="AlphaFoldDB" id="A0A7R9BM85"/>
<dbReference type="GO" id="GO:0046872">
    <property type="term" value="F:metal ion binding"/>
    <property type="evidence" value="ECO:0007669"/>
    <property type="project" value="UniProtKB-KW"/>
</dbReference>
<evidence type="ECO:0000256" key="11">
    <source>
        <dbReference type="ARBA" id="ARBA00023211"/>
    </source>
</evidence>
<evidence type="ECO:0000256" key="12">
    <source>
        <dbReference type="ARBA" id="ARBA00023274"/>
    </source>
</evidence>
<dbReference type="InterPro" id="IPR036769">
    <property type="entry name" value="Ribosomal_uL11_C_sf"/>
</dbReference>
<dbReference type="InterPro" id="IPR000911">
    <property type="entry name" value="Ribosomal_uL11"/>
</dbReference>
<feature type="domain" description="Large ribosomal subunit protein uL11 C-terminal" evidence="17">
    <location>
        <begin position="90"/>
        <end position="158"/>
    </location>
</feature>
<dbReference type="HAMAP" id="MF_00736">
    <property type="entry name" value="Ribosomal_uL11"/>
    <property type="match status" value="1"/>
</dbReference>
<dbReference type="InterPro" id="IPR020783">
    <property type="entry name" value="Ribosomal_uL11_C"/>
</dbReference>
<evidence type="ECO:0000256" key="6">
    <source>
        <dbReference type="ARBA" id="ARBA00022723"/>
    </source>
</evidence>
<reference evidence="19" key="1">
    <citation type="submission" date="2020-11" db="EMBL/GenBank/DDBJ databases">
        <authorList>
            <person name="Tran Van P."/>
        </authorList>
    </citation>
    <scope>NUCLEOTIDE SEQUENCE</scope>
</reference>
<evidence type="ECO:0000313" key="20">
    <source>
        <dbReference type="Proteomes" id="UP000678499"/>
    </source>
</evidence>
<keyword evidence="11" id="KW-0464">Manganese</keyword>
<keyword evidence="12 14" id="KW-0687">Ribonucleoprotein</keyword>
<dbReference type="EMBL" id="OA883107">
    <property type="protein sequence ID" value="CAD7277952.1"/>
    <property type="molecule type" value="Genomic_DNA"/>
</dbReference>
<dbReference type="Gene3D" id="3.60.21.10">
    <property type="match status" value="1"/>
</dbReference>
<dbReference type="Pfam" id="PF03946">
    <property type="entry name" value="Ribosomal_L11_N"/>
    <property type="match status" value="1"/>
</dbReference>
<dbReference type="Pfam" id="PF00149">
    <property type="entry name" value="Metallophos"/>
    <property type="match status" value="1"/>
</dbReference>
<dbReference type="GO" id="GO:0003735">
    <property type="term" value="F:structural constituent of ribosome"/>
    <property type="evidence" value="ECO:0007669"/>
    <property type="project" value="InterPro"/>
</dbReference>
<comment type="subcellular location">
    <subcellularLocation>
        <location evidence="2">Membrane</location>
        <topology evidence="2">Multi-pass membrane protein</topology>
    </subcellularLocation>
</comment>
<evidence type="ECO:0000256" key="2">
    <source>
        <dbReference type="ARBA" id="ARBA00004141"/>
    </source>
</evidence>
<dbReference type="InterPro" id="IPR036796">
    <property type="entry name" value="Ribosomal_uL11_N_sf"/>
</dbReference>
<dbReference type="GO" id="GO:0016787">
    <property type="term" value="F:hydrolase activity"/>
    <property type="evidence" value="ECO:0007669"/>
    <property type="project" value="UniProtKB-KW"/>
</dbReference>
<evidence type="ECO:0000259" key="18">
    <source>
        <dbReference type="Pfam" id="PF03946"/>
    </source>
</evidence>
<dbReference type="CDD" id="cd00349">
    <property type="entry name" value="Ribosomal_L11"/>
    <property type="match status" value="1"/>
</dbReference>
<protein>
    <recommendedName>
        <fullName evidence="13">Large ribosomal subunit protein uL11m</fullName>
    </recommendedName>
</protein>
<feature type="domain" description="Calcineurin-like phosphoesterase" evidence="16">
    <location>
        <begin position="205"/>
        <end position="425"/>
    </location>
</feature>